<organism evidence="3">
    <name type="scientific">Timema genevievae</name>
    <name type="common">Walking stick</name>
    <dbReference type="NCBI Taxonomy" id="629358"/>
    <lineage>
        <taxon>Eukaryota</taxon>
        <taxon>Metazoa</taxon>
        <taxon>Ecdysozoa</taxon>
        <taxon>Arthropoda</taxon>
        <taxon>Hexapoda</taxon>
        <taxon>Insecta</taxon>
        <taxon>Pterygota</taxon>
        <taxon>Neoptera</taxon>
        <taxon>Polyneoptera</taxon>
        <taxon>Phasmatodea</taxon>
        <taxon>Timematodea</taxon>
        <taxon>Timematoidea</taxon>
        <taxon>Timematidae</taxon>
        <taxon>Timema</taxon>
    </lineage>
</organism>
<dbReference type="AlphaFoldDB" id="A0A7R9K063"/>
<dbReference type="CDD" id="cd00201">
    <property type="entry name" value="WW"/>
    <property type="match status" value="1"/>
</dbReference>
<feature type="domain" description="WW" evidence="2">
    <location>
        <begin position="299"/>
        <end position="326"/>
    </location>
</feature>
<feature type="compositionally biased region" description="Basic and acidic residues" evidence="1">
    <location>
        <begin position="273"/>
        <end position="298"/>
    </location>
</feature>
<dbReference type="PROSITE" id="PS50020">
    <property type="entry name" value="WW_DOMAIN_2"/>
    <property type="match status" value="1"/>
</dbReference>
<dbReference type="PANTHER" id="PTHR13173">
    <property type="entry name" value="WW DOMAIN BINDING PROTEIN 4"/>
    <property type="match status" value="1"/>
</dbReference>
<dbReference type="GO" id="GO:0071011">
    <property type="term" value="C:precatalytic spliceosome"/>
    <property type="evidence" value="ECO:0007669"/>
    <property type="project" value="TreeGrafter"/>
</dbReference>
<dbReference type="PANTHER" id="PTHR13173:SF10">
    <property type="entry name" value="WW DOMAIN-BINDING PROTEIN 4"/>
    <property type="match status" value="1"/>
</dbReference>
<dbReference type="SMART" id="SM00456">
    <property type="entry name" value="WW"/>
    <property type="match status" value="1"/>
</dbReference>
<feature type="region of interest" description="Disordered" evidence="1">
    <location>
        <begin position="1"/>
        <end position="24"/>
    </location>
</feature>
<evidence type="ECO:0000256" key="1">
    <source>
        <dbReference type="SAM" id="MobiDB-lite"/>
    </source>
</evidence>
<protein>
    <recommendedName>
        <fullName evidence="2">WW domain-containing protein</fullName>
    </recommendedName>
</protein>
<gene>
    <name evidence="3" type="ORF">TGEB3V08_LOCUS6528</name>
</gene>
<feature type="region of interest" description="Disordered" evidence="1">
    <location>
        <begin position="200"/>
        <end position="298"/>
    </location>
</feature>
<name>A0A7R9K063_TIMGE</name>
<dbReference type="GO" id="GO:0003723">
    <property type="term" value="F:RNA binding"/>
    <property type="evidence" value="ECO:0007669"/>
    <property type="project" value="TreeGrafter"/>
</dbReference>
<dbReference type="Gene3D" id="2.20.70.10">
    <property type="match status" value="1"/>
</dbReference>
<dbReference type="InterPro" id="IPR040023">
    <property type="entry name" value="WBP4"/>
</dbReference>
<evidence type="ECO:0000313" key="3">
    <source>
        <dbReference type="EMBL" id="CAD7596801.1"/>
    </source>
</evidence>
<evidence type="ECO:0000259" key="2">
    <source>
        <dbReference type="PROSITE" id="PS50020"/>
    </source>
</evidence>
<dbReference type="GO" id="GO:0000398">
    <property type="term" value="P:mRNA splicing, via spliceosome"/>
    <property type="evidence" value="ECO:0007669"/>
    <property type="project" value="InterPro"/>
</dbReference>
<dbReference type="InterPro" id="IPR036020">
    <property type="entry name" value="WW_dom_sf"/>
</dbReference>
<sequence>MVDMRKLPKSIEFHEKGKRHKENVTKRLSEMTKKSQKEFKEQLQVDHEMQKMEQEKPPPVHPTEIRTSISPSSAVELNTTGALANYATEAGDVAIDSSTGRGNTLLFGYEFWTLRKRRGEGGWTDVRQLLVVLIQSPLQTRLPSLTNLWGEYPTVLSHCSVRRRTPQPILEVRAALQAYMKDVEASADYSSKIIQEKLSEKQAAKKSEPPQPSLPVNSSTLEKLSKKQAAKKSEPPQPSLPVNSSASEKLSKKQAAKKSEPPQPSLPVNSSALEKKTPECNKTTVAKETKKPVEEDKKWYEAKSAEGHIYYWHVETGESRWEEPEEGFLSSEQQRELSRLEESKHSEREKTKKRLEEENKLREESECAGLVTLGPAPKPDPYGAWSVVDKRVPEPVDLQLPQQEYVAVKVPALPEEPPPIKFKEKTVALPMDNSETNISFKKRKFGFDPKRHTRQRIDSWLAVLAVSSSILMACFGIADIADIADIAVPQAITIRHIAVS</sequence>
<proteinExistence type="predicted"/>
<feature type="compositionally biased region" description="Basic and acidic residues" evidence="1">
    <location>
        <begin position="1"/>
        <end position="15"/>
    </location>
</feature>
<feature type="compositionally biased region" description="Basic and acidic residues" evidence="1">
    <location>
        <begin position="333"/>
        <end position="361"/>
    </location>
</feature>
<dbReference type="PROSITE" id="PS01159">
    <property type="entry name" value="WW_DOMAIN_1"/>
    <property type="match status" value="1"/>
</dbReference>
<accession>A0A7R9K063</accession>
<dbReference type="Pfam" id="PF00397">
    <property type="entry name" value="WW"/>
    <property type="match status" value="1"/>
</dbReference>
<feature type="region of interest" description="Disordered" evidence="1">
    <location>
        <begin position="321"/>
        <end position="361"/>
    </location>
</feature>
<dbReference type="InterPro" id="IPR001202">
    <property type="entry name" value="WW_dom"/>
</dbReference>
<reference evidence="3" key="1">
    <citation type="submission" date="2020-11" db="EMBL/GenBank/DDBJ databases">
        <authorList>
            <person name="Tran Van P."/>
        </authorList>
    </citation>
    <scope>NUCLEOTIDE SEQUENCE</scope>
</reference>
<dbReference type="SUPFAM" id="SSF51045">
    <property type="entry name" value="WW domain"/>
    <property type="match status" value="1"/>
</dbReference>
<dbReference type="EMBL" id="OE841696">
    <property type="protein sequence ID" value="CAD7596801.1"/>
    <property type="molecule type" value="Genomic_DNA"/>
</dbReference>